<keyword evidence="3" id="KW-0479">Metal-binding</keyword>
<dbReference type="PANTHER" id="PTHR43409:SF7">
    <property type="entry name" value="BLL1977 PROTEIN"/>
    <property type="match status" value="1"/>
</dbReference>
<evidence type="ECO:0000313" key="8">
    <source>
        <dbReference type="Proteomes" id="UP000677305"/>
    </source>
</evidence>
<keyword evidence="8" id="KW-1185">Reference proteome</keyword>
<dbReference type="InterPro" id="IPR023404">
    <property type="entry name" value="rSAM_horseshoe"/>
</dbReference>
<dbReference type="Proteomes" id="UP000677305">
    <property type="component" value="Chromosome"/>
</dbReference>
<dbReference type="Pfam" id="PF04055">
    <property type="entry name" value="Radical_SAM"/>
    <property type="match status" value="1"/>
</dbReference>
<evidence type="ECO:0000259" key="6">
    <source>
        <dbReference type="PROSITE" id="PS51918"/>
    </source>
</evidence>
<accession>A0A8J8SDM2</accession>
<dbReference type="Gene3D" id="3.80.30.20">
    <property type="entry name" value="tm_1862 like domain"/>
    <property type="match status" value="1"/>
</dbReference>
<keyword evidence="5" id="KW-0411">Iron-sulfur</keyword>
<dbReference type="SFLD" id="SFLDG01082">
    <property type="entry name" value="B12-binding_domain_containing"/>
    <property type="match status" value="1"/>
</dbReference>
<dbReference type="PROSITE" id="PS51918">
    <property type="entry name" value="RADICAL_SAM"/>
    <property type="match status" value="1"/>
</dbReference>
<dbReference type="AlphaFoldDB" id="A0A8J8SDM2"/>
<dbReference type="GO" id="GO:0003824">
    <property type="term" value="F:catalytic activity"/>
    <property type="evidence" value="ECO:0007669"/>
    <property type="project" value="InterPro"/>
</dbReference>
<reference evidence="7 8" key="1">
    <citation type="submission" date="2020-07" db="EMBL/GenBank/DDBJ databases">
        <title>Vallitalea guaymasensis genome.</title>
        <authorList>
            <person name="Postec A."/>
        </authorList>
    </citation>
    <scope>NUCLEOTIDE SEQUENCE [LARGE SCALE GENOMIC DNA]</scope>
    <source>
        <strain evidence="7 8">Ra1766G1</strain>
    </source>
</reference>
<protein>
    <submittedName>
        <fullName evidence="7">B12-binding domain-containing radical SAM protein</fullName>
    </submittedName>
</protein>
<keyword evidence="4" id="KW-0408">Iron</keyword>
<dbReference type="RefSeq" id="WP_212690976.1">
    <property type="nucleotide sequence ID" value="NZ_CP058561.1"/>
</dbReference>
<dbReference type="SUPFAM" id="SSF102114">
    <property type="entry name" value="Radical SAM enzymes"/>
    <property type="match status" value="1"/>
</dbReference>
<feature type="domain" description="Radical SAM core" evidence="6">
    <location>
        <begin position="174"/>
        <end position="414"/>
    </location>
</feature>
<evidence type="ECO:0000256" key="4">
    <source>
        <dbReference type="ARBA" id="ARBA00023004"/>
    </source>
</evidence>
<dbReference type="SFLD" id="SFLDS00029">
    <property type="entry name" value="Radical_SAM"/>
    <property type="match status" value="1"/>
</dbReference>
<dbReference type="EMBL" id="CP058561">
    <property type="protein sequence ID" value="QUH30864.1"/>
    <property type="molecule type" value="Genomic_DNA"/>
</dbReference>
<dbReference type="SMART" id="SM00729">
    <property type="entry name" value="Elp3"/>
    <property type="match status" value="1"/>
</dbReference>
<dbReference type="InterPro" id="IPR006638">
    <property type="entry name" value="Elp3/MiaA/NifB-like_rSAM"/>
</dbReference>
<dbReference type="KEGG" id="vgu:HYG85_18850"/>
<dbReference type="InterPro" id="IPR007197">
    <property type="entry name" value="rSAM"/>
</dbReference>
<evidence type="ECO:0000256" key="2">
    <source>
        <dbReference type="ARBA" id="ARBA00022691"/>
    </source>
</evidence>
<organism evidence="7 8">
    <name type="scientific">Vallitalea guaymasensis</name>
    <dbReference type="NCBI Taxonomy" id="1185412"/>
    <lineage>
        <taxon>Bacteria</taxon>
        <taxon>Bacillati</taxon>
        <taxon>Bacillota</taxon>
        <taxon>Clostridia</taxon>
        <taxon>Lachnospirales</taxon>
        <taxon>Vallitaleaceae</taxon>
        <taxon>Vallitalea</taxon>
    </lineage>
</organism>
<evidence type="ECO:0000313" key="7">
    <source>
        <dbReference type="EMBL" id="QUH30864.1"/>
    </source>
</evidence>
<evidence type="ECO:0000256" key="3">
    <source>
        <dbReference type="ARBA" id="ARBA00022723"/>
    </source>
</evidence>
<evidence type="ECO:0000256" key="1">
    <source>
        <dbReference type="ARBA" id="ARBA00001966"/>
    </source>
</evidence>
<comment type="cofactor">
    <cofactor evidence="1">
        <name>[4Fe-4S] cluster</name>
        <dbReference type="ChEBI" id="CHEBI:49883"/>
    </cofactor>
</comment>
<dbReference type="InterPro" id="IPR051198">
    <property type="entry name" value="BchE-like"/>
</dbReference>
<evidence type="ECO:0000256" key="5">
    <source>
        <dbReference type="ARBA" id="ARBA00023014"/>
    </source>
</evidence>
<name>A0A8J8SDM2_9FIRM</name>
<keyword evidence="2" id="KW-0949">S-adenosyl-L-methionine</keyword>
<dbReference type="PANTHER" id="PTHR43409">
    <property type="entry name" value="ANAEROBIC MAGNESIUM-PROTOPORPHYRIN IX MONOMETHYL ESTER CYCLASE-RELATED"/>
    <property type="match status" value="1"/>
</dbReference>
<dbReference type="GO" id="GO:0051536">
    <property type="term" value="F:iron-sulfur cluster binding"/>
    <property type="evidence" value="ECO:0007669"/>
    <property type="project" value="UniProtKB-KW"/>
</dbReference>
<proteinExistence type="predicted"/>
<gene>
    <name evidence="7" type="ORF">HYG85_18850</name>
</gene>
<sequence length="786" mass="92001">MLDAVLIYMNVVNGYITGAEYQLDSAYVMSYLRKNEVEVIQYINKDINNYHELINDLFNYKTDAYIFYINEYNYYISKVIINGLKSCIKDNRIIAFGPVSKYISHNLLDEVMIDICVLQEEPMTIYNLINSYSLDHIDNIIYRKGTEIVEKGIRYYDYTLDDIGFPYSSGSVPIEEVENVGLITSKGCYGNCAFCSYTKNRYLTHSIEGIIDELKYIEKYFAYSSLKINFYDDCFSISNNRTKELCKEIIKNKIKYTYWCCTRADLLSEELIDLMSEADFKNIVIGLETASNKVMSKLGKAVGSENSSQFIEKVRKSYKKCEEVGINPYISINFGLPFEKLEDAFRTIEYVKDKKMDNISVCFMTSFPGSRIFENSRLYDTHKDMSPTVLPYRTYYHNYDMGKIHNLLKQKNILNDIYIEQSTRKSKIVKDILYYYSGIPFSNRYSKFNNIFVKDDANDYLDFIDNYININGRIIHNNNKLSLSKDYLFCDDRKNIKYCIKEYDHTLEAAYKSDKYIPSIISTRTKDNTTNIQIDNLYDSKKLSITTRSLNSLQDLIELENNAAEVMNKGYFTINDIKQGIIQNSCMFSGICTLSQFNRVTLSDEKVNLCINHGHVGSTTDTTNQLVDNLSKQMEQNSSAECSNCKFYSKCSKCTFLPHFLNRKMFCEHIRCNPKLWHYLRMKNILYHYHTFNLFNIEGEDKIRFIICKDCNSGDSYSFKDEVVMFEYDYISIIYNLESNTMIYCTKDEQDTAKYLMGLKEDISFSNERYIDIILKLEKNNMLVER</sequence>
<dbReference type="GO" id="GO:0046872">
    <property type="term" value="F:metal ion binding"/>
    <property type="evidence" value="ECO:0007669"/>
    <property type="project" value="UniProtKB-KW"/>
</dbReference>
<dbReference type="InterPro" id="IPR058240">
    <property type="entry name" value="rSAM_sf"/>
</dbReference>